<comment type="caution">
    <text evidence="3">The sequence shown here is derived from an EMBL/GenBank/DDBJ whole genome shotgun (WGS) entry which is preliminary data.</text>
</comment>
<sequence length="315" mass="35724">MGKLGADIFHFGGHDYLLIVDYFSKFPEIARLSNKATSGVITVLCPILARHGIPDEMIADNNPFNSFEMHKFARDWNFKITTSSPTHAQSNGQSERYVQTVKGLIRKAVEENKDPNLALLAYRNTPIYGIGKSPAQLLFGRRLQDQVLTTPKLLKPQRVADVNHKIQNRQNKHKFYYDRSTRQHRTFQPNDNVRVQLGNTWEKAIITTTHKTPRSYEVVTEDGTMLRRNQRFINPSYEPTTVIPADVMEDNTKTGQNQNITLSGYGDNKSSSPAVEPTLSPPQHSFATQLQNTGTTNQVFTRSGREVKQPNKLNL</sequence>
<dbReference type="PANTHER" id="PTHR37984">
    <property type="entry name" value="PROTEIN CBG26694"/>
    <property type="match status" value="1"/>
</dbReference>
<dbReference type="PANTHER" id="PTHR37984:SF7">
    <property type="entry name" value="INTEGRASE CATALYTIC DOMAIN-CONTAINING PROTEIN"/>
    <property type="match status" value="1"/>
</dbReference>
<evidence type="ECO:0000313" key="3">
    <source>
        <dbReference type="EMBL" id="GFR63521.1"/>
    </source>
</evidence>
<dbReference type="EMBL" id="BMAT01007409">
    <property type="protein sequence ID" value="GFR63521.1"/>
    <property type="molecule type" value="Genomic_DNA"/>
</dbReference>
<dbReference type="PROSITE" id="PS50994">
    <property type="entry name" value="INTEGRASE"/>
    <property type="match status" value="1"/>
</dbReference>
<dbReference type="InterPro" id="IPR001584">
    <property type="entry name" value="Integrase_cat-core"/>
</dbReference>
<evidence type="ECO:0000256" key="1">
    <source>
        <dbReference type="SAM" id="MobiDB-lite"/>
    </source>
</evidence>
<feature type="compositionally biased region" description="Polar residues" evidence="1">
    <location>
        <begin position="253"/>
        <end position="273"/>
    </location>
</feature>
<feature type="region of interest" description="Disordered" evidence="1">
    <location>
        <begin position="252"/>
        <end position="283"/>
    </location>
</feature>
<dbReference type="InterPro" id="IPR050951">
    <property type="entry name" value="Retrovirus_Pol_polyprotein"/>
</dbReference>
<keyword evidence="4" id="KW-1185">Reference proteome</keyword>
<name>A0AAV4ESN3_9GAST</name>
<organism evidence="3 4">
    <name type="scientific">Elysia marginata</name>
    <dbReference type="NCBI Taxonomy" id="1093978"/>
    <lineage>
        <taxon>Eukaryota</taxon>
        <taxon>Metazoa</taxon>
        <taxon>Spiralia</taxon>
        <taxon>Lophotrochozoa</taxon>
        <taxon>Mollusca</taxon>
        <taxon>Gastropoda</taxon>
        <taxon>Heterobranchia</taxon>
        <taxon>Euthyneura</taxon>
        <taxon>Panpulmonata</taxon>
        <taxon>Sacoglossa</taxon>
        <taxon>Placobranchoidea</taxon>
        <taxon>Plakobranchidae</taxon>
        <taxon>Elysia</taxon>
    </lineage>
</organism>
<evidence type="ECO:0000259" key="2">
    <source>
        <dbReference type="PROSITE" id="PS50994"/>
    </source>
</evidence>
<gene>
    <name evidence="3" type="ORF">ElyMa_003607100</name>
</gene>
<dbReference type="GO" id="GO:0015074">
    <property type="term" value="P:DNA integration"/>
    <property type="evidence" value="ECO:0007669"/>
    <property type="project" value="InterPro"/>
</dbReference>
<dbReference type="SUPFAM" id="SSF53098">
    <property type="entry name" value="Ribonuclease H-like"/>
    <property type="match status" value="1"/>
</dbReference>
<dbReference type="GO" id="GO:0003676">
    <property type="term" value="F:nucleic acid binding"/>
    <property type="evidence" value="ECO:0007669"/>
    <property type="project" value="InterPro"/>
</dbReference>
<protein>
    <submittedName>
        <fullName evidence="3">Pol polyprotein</fullName>
    </submittedName>
</protein>
<dbReference type="FunFam" id="3.30.420.10:FF:000063">
    <property type="entry name" value="Retrovirus-related Pol polyprotein from transposon 297-like Protein"/>
    <property type="match status" value="1"/>
</dbReference>
<dbReference type="AlphaFoldDB" id="A0AAV4ESN3"/>
<dbReference type="InterPro" id="IPR036397">
    <property type="entry name" value="RNaseH_sf"/>
</dbReference>
<proteinExistence type="predicted"/>
<feature type="domain" description="Integrase catalytic" evidence="2">
    <location>
        <begin position="1"/>
        <end position="159"/>
    </location>
</feature>
<dbReference type="Proteomes" id="UP000762676">
    <property type="component" value="Unassembled WGS sequence"/>
</dbReference>
<accession>A0AAV4ESN3</accession>
<reference evidence="3 4" key="1">
    <citation type="journal article" date="2021" name="Elife">
        <title>Chloroplast acquisition without the gene transfer in kleptoplastic sea slugs, Plakobranchus ocellatus.</title>
        <authorList>
            <person name="Maeda T."/>
            <person name="Takahashi S."/>
            <person name="Yoshida T."/>
            <person name="Shimamura S."/>
            <person name="Takaki Y."/>
            <person name="Nagai Y."/>
            <person name="Toyoda A."/>
            <person name="Suzuki Y."/>
            <person name="Arimoto A."/>
            <person name="Ishii H."/>
            <person name="Satoh N."/>
            <person name="Nishiyama T."/>
            <person name="Hasebe M."/>
            <person name="Maruyama T."/>
            <person name="Minagawa J."/>
            <person name="Obokata J."/>
            <person name="Shigenobu S."/>
        </authorList>
    </citation>
    <scope>NUCLEOTIDE SEQUENCE [LARGE SCALE GENOMIC DNA]</scope>
</reference>
<dbReference type="InterPro" id="IPR012337">
    <property type="entry name" value="RNaseH-like_sf"/>
</dbReference>
<dbReference type="Gene3D" id="3.30.420.10">
    <property type="entry name" value="Ribonuclease H-like superfamily/Ribonuclease H"/>
    <property type="match status" value="1"/>
</dbReference>
<evidence type="ECO:0000313" key="4">
    <source>
        <dbReference type="Proteomes" id="UP000762676"/>
    </source>
</evidence>